<reference evidence="3 4" key="1">
    <citation type="submission" date="2020-07" db="EMBL/GenBank/DDBJ databases">
        <title>MOT database genomes.</title>
        <authorList>
            <person name="Joseph S."/>
            <person name="Aduse-Opoku J."/>
            <person name="Hashim A."/>
            <person name="Wade W."/>
            <person name="Curtis M."/>
        </authorList>
    </citation>
    <scope>NUCLEOTIDE SEQUENCE [LARGE SCALE GENOMIC DNA]</scope>
    <source>
        <strain evidence="3 4">DSM 100099</strain>
    </source>
</reference>
<feature type="chain" id="PRO_5039500579" evidence="2">
    <location>
        <begin position="19"/>
        <end position="288"/>
    </location>
</feature>
<name>A0A853EWK8_9MICO</name>
<accession>A0A853EWK8</accession>
<dbReference type="EMBL" id="JACBYE010000024">
    <property type="protein sequence ID" value="NYS94042.1"/>
    <property type="molecule type" value="Genomic_DNA"/>
</dbReference>
<dbReference type="Proteomes" id="UP000561011">
    <property type="component" value="Unassembled WGS sequence"/>
</dbReference>
<evidence type="ECO:0000256" key="1">
    <source>
        <dbReference type="SAM" id="MobiDB-lite"/>
    </source>
</evidence>
<feature type="signal peptide" evidence="2">
    <location>
        <begin position="1"/>
        <end position="18"/>
    </location>
</feature>
<dbReference type="PROSITE" id="PS51257">
    <property type="entry name" value="PROKAR_LIPOPROTEIN"/>
    <property type="match status" value="1"/>
</dbReference>
<sequence length="288" mass="28640">MKISRTSSLPVVTSGALALVLLGGCASESQTPGTTSPASTETAGPSTPGSPSASGPSSEPAEPSATTPSDSPEAQAQTVVLDYLATIAAGDDTAAFALLSPETQKWYVDAAGFSTTRENDGSISPVDAASALDGTVTTTAGPDDGSTVVTVSSGDVADAFVVRAEGSGMVIDDPGSPLTGPTAWEWKNPPVGPDDMRQPATYVGSSSPSVLFATVVDAGGEVLVEPPQSAFGVIGGTEVPVTVAPDEGQGALATLGDPGVTSGEVATIVWQPDSTSPMWRSSTVLLTE</sequence>
<keyword evidence="2" id="KW-0732">Signal</keyword>
<feature type="compositionally biased region" description="Polar residues" evidence="1">
    <location>
        <begin position="27"/>
        <end position="38"/>
    </location>
</feature>
<feature type="compositionally biased region" description="Low complexity" evidence="1">
    <location>
        <begin position="39"/>
        <end position="69"/>
    </location>
</feature>
<comment type="caution">
    <text evidence="3">The sequence shown here is derived from an EMBL/GenBank/DDBJ whole genome shotgun (WGS) entry which is preliminary data.</text>
</comment>
<organism evidence="3 4">
    <name type="scientific">Sanguibacter inulinus</name>
    <dbReference type="NCBI Taxonomy" id="60922"/>
    <lineage>
        <taxon>Bacteria</taxon>
        <taxon>Bacillati</taxon>
        <taxon>Actinomycetota</taxon>
        <taxon>Actinomycetes</taxon>
        <taxon>Micrococcales</taxon>
        <taxon>Sanguibacteraceae</taxon>
        <taxon>Sanguibacter</taxon>
    </lineage>
</organism>
<evidence type="ECO:0000313" key="3">
    <source>
        <dbReference type="EMBL" id="NYS94042.1"/>
    </source>
</evidence>
<protein>
    <submittedName>
        <fullName evidence="3">Uncharacterized protein</fullName>
    </submittedName>
</protein>
<dbReference type="RefSeq" id="WP_056132326.1">
    <property type="nucleotide sequence ID" value="NZ_JACBYE010000024.1"/>
</dbReference>
<evidence type="ECO:0000313" key="4">
    <source>
        <dbReference type="Proteomes" id="UP000561011"/>
    </source>
</evidence>
<feature type="region of interest" description="Disordered" evidence="1">
    <location>
        <begin position="26"/>
        <end position="73"/>
    </location>
</feature>
<dbReference type="AlphaFoldDB" id="A0A853EWK8"/>
<proteinExistence type="predicted"/>
<gene>
    <name evidence="3" type="ORF">HZZ10_10990</name>
</gene>
<evidence type="ECO:0000256" key="2">
    <source>
        <dbReference type="SAM" id="SignalP"/>
    </source>
</evidence>
<keyword evidence="4" id="KW-1185">Reference proteome</keyword>